<dbReference type="EMBL" id="LR796977">
    <property type="protein sequence ID" value="CAB4178795.1"/>
    <property type="molecule type" value="Genomic_DNA"/>
</dbReference>
<protein>
    <submittedName>
        <fullName evidence="1">Uncharacterized protein</fullName>
    </submittedName>
</protein>
<accession>A0A6J5QC95</accession>
<gene>
    <name evidence="1" type="ORF">UFOVP1030_30</name>
</gene>
<reference evidence="1" key="1">
    <citation type="submission" date="2020-05" db="EMBL/GenBank/DDBJ databases">
        <authorList>
            <person name="Chiriac C."/>
            <person name="Salcher M."/>
            <person name="Ghai R."/>
            <person name="Kavagutti S V."/>
        </authorList>
    </citation>
    <scope>NUCLEOTIDE SEQUENCE</scope>
</reference>
<sequence length="93" mass="10520">MKGSNNNILLRLNQIEKNTKPLELARVAYPVFKKYTPKRSGNAQHKTMSKGDTIHANYPYAKRLDNGYSKQHGGVGMTEPTLQAIKEYLDKKA</sequence>
<proteinExistence type="predicted"/>
<evidence type="ECO:0000313" key="1">
    <source>
        <dbReference type="EMBL" id="CAB4178795.1"/>
    </source>
</evidence>
<organism evidence="1">
    <name type="scientific">uncultured Caudovirales phage</name>
    <dbReference type="NCBI Taxonomy" id="2100421"/>
    <lineage>
        <taxon>Viruses</taxon>
        <taxon>Duplodnaviria</taxon>
        <taxon>Heunggongvirae</taxon>
        <taxon>Uroviricota</taxon>
        <taxon>Caudoviricetes</taxon>
        <taxon>Peduoviridae</taxon>
        <taxon>Maltschvirus</taxon>
        <taxon>Maltschvirus maltsch</taxon>
    </lineage>
</organism>
<name>A0A6J5QC95_9CAUD</name>